<evidence type="ECO:0000256" key="5">
    <source>
        <dbReference type="ARBA" id="ARBA00023136"/>
    </source>
</evidence>
<feature type="transmembrane region" description="Helical" evidence="6">
    <location>
        <begin position="196"/>
        <end position="216"/>
    </location>
</feature>
<feature type="transmembrane region" description="Helical" evidence="6">
    <location>
        <begin position="169"/>
        <end position="190"/>
    </location>
</feature>
<proteinExistence type="predicted"/>
<dbReference type="AlphaFoldDB" id="A0A290Q494"/>
<dbReference type="PROSITE" id="PS50850">
    <property type="entry name" value="MFS"/>
    <property type="match status" value="1"/>
</dbReference>
<organism evidence="8 9">
    <name type="scientific">Nibricoccus aquaticus</name>
    <dbReference type="NCBI Taxonomy" id="2576891"/>
    <lineage>
        <taxon>Bacteria</taxon>
        <taxon>Pseudomonadati</taxon>
        <taxon>Verrucomicrobiota</taxon>
        <taxon>Opitutia</taxon>
        <taxon>Opitutales</taxon>
        <taxon>Opitutaceae</taxon>
        <taxon>Nibricoccus</taxon>
    </lineage>
</organism>
<keyword evidence="2" id="KW-0813">Transport</keyword>
<feature type="transmembrane region" description="Helical" evidence="6">
    <location>
        <begin position="248"/>
        <end position="268"/>
    </location>
</feature>
<evidence type="ECO:0000313" key="8">
    <source>
        <dbReference type="EMBL" id="ATC63314.1"/>
    </source>
</evidence>
<evidence type="ECO:0000259" key="7">
    <source>
        <dbReference type="PROSITE" id="PS50850"/>
    </source>
</evidence>
<evidence type="ECO:0000256" key="2">
    <source>
        <dbReference type="ARBA" id="ARBA00022448"/>
    </source>
</evidence>
<feature type="transmembrane region" description="Helical" evidence="6">
    <location>
        <begin position="342"/>
        <end position="359"/>
    </location>
</feature>
<feature type="domain" description="Major facilitator superfamily (MFS) profile" evidence="7">
    <location>
        <begin position="44"/>
        <end position="439"/>
    </location>
</feature>
<dbReference type="Proteomes" id="UP000217265">
    <property type="component" value="Chromosome"/>
</dbReference>
<dbReference type="KEGG" id="vbh:CMV30_04730"/>
<dbReference type="PANTHER" id="PTHR23505">
    <property type="entry name" value="SPINSTER"/>
    <property type="match status" value="1"/>
</dbReference>
<sequence>MSSARWFYNSGPLSSCFDAQDPTHMASLSANTAKKPLIPYQWEIIIWLFLAYVMNQADRQIFNVVLPLIKADLGLNDFQAGVIGSTMVVTMAFVLPAAGYIGDRYPRSIIIVLSLAAWSLSTLLSGLSVGLISFIAIRSVATGVGEAMYVPAAVAFIGEHHTKSRSLALAVHQSALYVGTIGGGFMAGWLGQLFGWKSSFFVFGGFGIILAVVIHLRMKRSHSVSPVISGERPRVKEVLQSLIKIKTAIIFSLVLGLSTFVSIGYLAWMPTYLHESFGLTLANAGFFSVFYNLVAAFVGVMLGGKFSDKFAQKYPSFRLNLAGTALLLGIPSLYFMGASDNLTVVYIALGGFGFCRGLFDSNIYASLFDVVPRRFHASAAGLMVAFSFMIGSLAPLILGAMKQGGDLGAGLSGLAWAYLLGGSALLFAAYRFFPREFIRQEAPADNVRAH</sequence>
<feature type="transmembrane region" description="Helical" evidence="6">
    <location>
        <begin position="109"/>
        <end position="129"/>
    </location>
</feature>
<dbReference type="GO" id="GO:0022857">
    <property type="term" value="F:transmembrane transporter activity"/>
    <property type="evidence" value="ECO:0007669"/>
    <property type="project" value="InterPro"/>
</dbReference>
<reference evidence="8 9" key="1">
    <citation type="submission" date="2017-09" db="EMBL/GenBank/DDBJ databases">
        <title>Complete genome sequence of Verrucomicrobial strain HZ-65, isolated from freshwater.</title>
        <authorList>
            <person name="Choi A."/>
        </authorList>
    </citation>
    <scope>NUCLEOTIDE SEQUENCE [LARGE SCALE GENOMIC DNA]</scope>
    <source>
        <strain evidence="8 9">HZ-65</strain>
    </source>
</reference>
<dbReference type="PANTHER" id="PTHR23505:SF79">
    <property type="entry name" value="PROTEIN SPINSTER"/>
    <property type="match status" value="1"/>
</dbReference>
<dbReference type="InterPro" id="IPR011701">
    <property type="entry name" value="MFS"/>
</dbReference>
<dbReference type="InterPro" id="IPR036259">
    <property type="entry name" value="MFS_trans_sf"/>
</dbReference>
<dbReference type="InterPro" id="IPR020846">
    <property type="entry name" value="MFS_dom"/>
</dbReference>
<feature type="transmembrane region" description="Helical" evidence="6">
    <location>
        <begin position="280"/>
        <end position="304"/>
    </location>
</feature>
<keyword evidence="5 6" id="KW-0472">Membrane</keyword>
<gene>
    <name evidence="8" type="ORF">CMV30_04730</name>
</gene>
<keyword evidence="9" id="KW-1185">Reference proteome</keyword>
<dbReference type="Pfam" id="PF07690">
    <property type="entry name" value="MFS_1"/>
    <property type="match status" value="1"/>
</dbReference>
<evidence type="ECO:0000256" key="6">
    <source>
        <dbReference type="SAM" id="Phobius"/>
    </source>
</evidence>
<feature type="transmembrane region" description="Helical" evidence="6">
    <location>
        <begin position="316"/>
        <end position="336"/>
    </location>
</feature>
<keyword evidence="4 6" id="KW-1133">Transmembrane helix</keyword>
<dbReference type="SUPFAM" id="SSF103473">
    <property type="entry name" value="MFS general substrate transporter"/>
    <property type="match status" value="1"/>
</dbReference>
<dbReference type="GO" id="GO:0016020">
    <property type="term" value="C:membrane"/>
    <property type="evidence" value="ECO:0007669"/>
    <property type="project" value="UniProtKB-SubCell"/>
</dbReference>
<comment type="subcellular location">
    <subcellularLocation>
        <location evidence="1">Membrane</location>
        <topology evidence="1">Multi-pass membrane protein</topology>
    </subcellularLocation>
</comment>
<protein>
    <submittedName>
        <fullName evidence="8">MFS transporter</fullName>
    </submittedName>
</protein>
<feature type="transmembrane region" description="Helical" evidence="6">
    <location>
        <begin position="380"/>
        <end position="401"/>
    </location>
</feature>
<feature type="transmembrane region" description="Helical" evidence="6">
    <location>
        <begin position="82"/>
        <end position="102"/>
    </location>
</feature>
<evidence type="ECO:0000256" key="4">
    <source>
        <dbReference type="ARBA" id="ARBA00022989"/>
    </source>
</evidence>
<dbReference type="OrthoDB" id="180292at2"/>
<feature type="transmembrane region" description="Helical" evidence="6">
    <location>
        <begin position="413"/>
        <end position="433"/>
    </location>
</feature>
<evidence type="ECO:0000313" key="9">
    <source>
        <dbReference type="Proteomes" id="UP000217265"/>
    </source>
</evidence>
<keyword evidence="3 6" id="KW-0812">Transmembrane</keyword>
<accession>A0A290Q494</accession>
<dbReference type="InterPro" id="IPR044770">
    <property type="entry name" value="MFS_spinster-like"/>
</dbReference>
<dbReference type="Gene3D" id="1.20.1250.20">
    <property type="entry name" value="MFS general substrate transporter like domains"/>
    <property type="match status" value="2"/>
</dbReference>
<name>A0A290Q494_9BACT</name>
<evidence type="ECO:0000256" key="1">
    <source>
        <dbReference type="ARBA" id="ARBA00004141"/>
    </source>
</evidence>
<feature type="transmembrane region" description="Helical" evidence="6">
    <location>
        <begin position="135"/>
        <end position="157"/>
    </location>
</feature>
<dbReference type="EMBL" id="CP023344">
    <property type="protein sequence ID" value="ATC63314.1"/>
    <property type="molecule type" value="Genomic_DNA"/>
</dbReference>
<evidence type="ECO:0000256" key="3">
    <source>
        <dbReference type="ARBA" id="ARBA00022692"/>
    </source>
</evidence>